<accession>D5EMA1</accession>
<evidence type="ECO:0000256" key="8">
    <source>
        <dbReference type="PIRSR" id="PIRSR000388-1"/>
    </source>
</evidence>
<evidence type="ECO:0000313" key="11">
    <source>
        <dbReference type="EMBL" id="ADE55261.1"/>
    </source>
</evidence>
<evidence type="ECO:0000256" key="3">
    <source>
        <dbReference type="ARBA" id="ARBA00011424"/>
    </source>
</evidence>
<dbReference type="EC" id="2.1.2.11" evidence="7"/>
<dbReference type="InterPro" id="IPR003700">
    <property type="entry name" value="Pantoate_hydroxy_MeTrfase"/>
</dbReference>
<dbReference type="KEGG" id="caa:Caka_2244"/>
<dbReference type="HAMAP" id="MF_00156">
    <property type="entry name" value="PanB"/>
    <property type="match status" value="1"/>
</dbReference>
<dbReference type="GO" id="GO:0015940">
    <property type="term" value="P:pantothenate biosynthetic process"/>
    <property type="evidence" value="ECO:0007669"/>
    <property type="project" value="UniProtKB-UniRule"/>
</dbReference>
<evidence type="ECO:0000256" key="2">
    <source>
        <dbReference type="ARBA" id="ARBA00008676"/>
    </source>
</evidence>
<dbReference type="eggNOG" id="COG0413">
    <property type="taxonomic scope" value="Bacteria"/>
</dbReference>
<keyword evidence="11" id="KW-0489">Methyltransferase</keyword>
<feature type="active site" description="Proton acceptor" evidence="7 8">
    <location>
        <position position="181"/>
    </location>
</feature>
<dbReference type="GO" id="GO:0032259">
    <property type="term" value="P:methylation"/>
    <property type="evidence" value="ECO:0007669"/>
    <property type="project" value="UniProtKB-KW"/>
</dbReference>
<keyword evidence="7 10" id="KW-0460">Magnesium</keyword>
<comment type="similarity">
    <text evidence="2 7">Belongs to the PanB family.</text>
</comment>
<gene>
    <name evidence="7" type="primary">panB</name>
    <name evidence="11" type="ordered locus">Caka_2244</name>
</gene>
<dbReference type="AlphaFoldDB" id="D5EMA1"/>
<dbReference type="NCBIfam" id="NF001452">
    <property type="entry name" value="PRK00311.1"/>
    <property type="match status" value="1"/>
</dbReference>
<keyword evidence="12" id="KW-1185">Reference proteome</keyword>
<feature type="binding site" evidence="7 10">
    <location>
        <position position="82"/>
    </location>
    <ligand>
        <name>Mg(2+)</name>
        <dbReference type="ChEBI" id="CHEBI:18420"/>
    </ligand>
</feature>
<dbReference type="Proteomes" id="UP000000925">
    <property type="component" value="Chromosome"/>
</dbReference>
<reference evidence="11 12" key="1">
    <citation type="journal article" date="2010" name="Stand. Genomic Sci.">
        <title>Complete genome sequence of Coraliomargarita akajimensis type strain (04OKA010-24).</title>
        <authorList>
            <person name="Mavromatis K."/>
            <person name="Abt B."/>
            <person name="Brambilla E."/>
            <person name="Lapidus A."/>
            <person name="Copeland A."/>
            <person name="Deshpande S."/>
            <person name="Nolan M."/>
            <person name="Lucas S."/>
            <person name="Tice H."/>
            <person name="Cheng J.F."/>
            <person name="Han C."/>
            <person name="Detter J.C."/>
            <person name="Woyke T."/>
            <person name="Goodwin L."/>
            <person name="Pitluck S."/>
            <person name="Held B."/>
            <person name="Brettin T."/>
            <person name="Tapia R."/>
            <person name="Ivanova N."/>
            <person name="Mikhailova N."/>
            <person name="Pati A."/>
            <person name="Liolios K."/>
            <person name="Chen A."/>
            <person name="Palaniappan K."/>
            <person name="Land M."/>
            <person name="Hauser L."/>
            <person name="Chang Y.J."/>
            <person name="Jeffries C.D."/>
            <person name="Rohde M."/>
            <person name="Goker M."/>
            <person name="Bristow J."/>
            <person name="Eisen J.A."/>
            <person name="Markowitz V."/>
            <person name="Hugenholtz P."/>
            <person name="Klenk H.P."/>
            <person name="Kyrpides N.C."/>
        </authorList>
    </citation>
    <scope>NUCLEOTIDE SEQUENCE [LARGE SCALE GENOMIC DNA]</scope>
    <source>
        <strain evidence="12">DSM 45221 / IAM 15411 / JCM 23193 / KCTC 12865</strain>
    </source>
</reference>
<comment type="catalytic activity">
    <reaction evidence="7">
        <text>(6R)-5,10-methylene-5,6,7,8-tetrahydrofolate + 3-methyl-2-oxobutanoate + H2O = 2-dehydropantoate + (6S)-5,6,7,8-tetrahydrofolate</text>
        <dbReference type="Rhea" id="RHEA:11824"/>
        <dbReference type="ChEBI" id="CHEBI:11561"/>
        <dbReference type="ChEBI" id="CHEBI:11851"/>
        <dbReference type="ChEBI" id="CHEBI:15377"/>
        <dbReference type="ChEBI" id="CHEBI:15636"/>
        <dbReference type="ChEBI" id="CHEBI:57453"/>
        <dbReference type="EC" id="2.1.2.11"/>
    </reaction>
</comment>
<dbReference type="NCBIfam" id="TIGR00222">
    <property type="entry name" value="panB"/>
    <property type="match status" value="1"/>
</dbReference>
<dbReference type="PIRSF" id="PIRSF000388">
    <property type="entry name" value="Pantoate_hydroxy_MeTrfase"/>
    <property type="match status" value="1"/>
</dbReference>
<evidence type="ECO:0000256" key="5">
    <source>
        <dbReference type="ARBA" id="ARBA00022679"/>
    </source>
</evidence>
<name>D5EMA1_CORAD</name>
<dbReference type="Pfam" id="PF02548">
    <property type="entry name" value="Pantoate_transf"/>
    <property type="match status" value="1"/>
</dbReference>
<comment type="subunit">
    <text evidence="3 7">Homodecamer; pentamer of dimers.</text>
</comment>
<dbReference type="GO" id="GO:0008168">
    <property type="term" value="F:methyltransferase activity"/>
    <property type="evidence" value="ECO:0007669"/>
    <property type="project" value="UniProtKB-KW"/>
</dbReference>
<dbReference type="GO" id="GO:0000287">
    <property type="term" value="F:magnesium ion binding"/>
    <property type="evidence" value="ECO:0007669"/>
    <property type="project" value="TreeGrafter"/>
</dbReference>
<dbReference type="HOGENOM" id="CLU_036645_1_0_0"/>
<dbReference type="RefSeq" id="WP_013043983.1">
    <property type="nucleotide sequence ID" value="NC_014008.1"/>
</dbReference>
<comment type="cofactor">
    <cofactor evidence="7 10">
        <name>Mg(2+)</name>
        <dbReference type="ChEBI" id="CHEBI:18420"/>
    </cofactor>
    <text evidence="7 10">Binds 1 Mg(2+) ion per subunit.</text>
</comment>
<dbReference type="CDD" id="cd06557">
    <property type="entry name" value="KPHMT-like"/>
    <property type="match status" value="1"/>
</dbReference>
<comment type="function">
    <text evidence="6 7">Catalyzes the reversible reaction in which hydroxymethyl group from 5,10-methylenetetrahydrofolate is transferred onto alpha-ketoisovalerate to form ketopantoate.</text>
</comment>
<dbReference type="UniPathway" id="UPA00028">
    <property type="reaction ID" value="UER00003"/>
</dbReference>
<protein>
    <recommendedName>
        <fullName evidence="7">3-methyl-2-oxobutanoate hydroxymethyltransferase</fullName>
        <ecNumber evidence="7">2.1.2.11</ecNumber>
    </recommendedName>
    <alternativeName>
        <fullName evidence="7">Ketopantoate hydroxymethyltransferase</fullName>
        <shortName evidence="7">KPHMT</shortName>
    </alternativeName>
</protein>
<feature type="binding site" evidence="7 10">
    <location>
        <position position="114"/>
    </location>
    <ligand>
        <name>Mg(2+)</name>
        <dbReference type="ChEBI" id="CHEBI:18420"/>
    </ligand>
</feature>
<keyword evidence="4 7" id="KW-0566">Pantothenate biosynthesis</keyword>
<keyword evidence="5 7" id="KW-0808">Transferase</keyword>
<keyword evidence="7 10" id="KW-0479">Metal-binding</keyword>
<dbReference type="Gene3D" id="3.20.20.60">
    <property type="entry name" value="Phosphoenolpyruvate-binding domains"/>
    <property type="match status" value="1"/>
</dbReference>
<dbReference type="FunFam" id="3.20.20.60:FF:000003">
    <property type="entry name" value="3-methyl-2-oxobutanoate hydroxymethyltransferase"/>
    <property type="match status" value="1"/>
</dbReference>
<evidence type="ECO:0000313" key="12">
    <source>
        <dbReference type="Proteomes" id="UP000000925"/>
    </source>
</evidence>
<dbReference type="GO" id="GO:0003864">
    <property type="term" value="F:3-methyl-2-oxobutanoate hydroxymethyltransferase activity"/>
    <property type="evidence" value="ECO:0007669"/>
    <property type="project" value="UniProtKB-UniRule"/>
</dbReference>
<evidence type="ECO:0000256" key="10">
    <source>
        <dbReference type="PIRSR" id="PIRSR000388-3"/>
    </source>
</evidence>
<proteinExistence type="inferred from homology"/>
<dbReference type="InterPro" id="IPR015813">
    <property type="entry name" value="Pyrv/PenolPyrv_kinase-like_dom"/>
</dbReference>
<dbReference type="InterPro" id="IPR040442">
    <property type="entry name" value="Pyrv_kinase-like_dom_sf"/>
</dbReference>
<sequence length="258" mass="27125">MSISTQTIARLKGERPIVAVTAYDAVVAHYADQAGVDFILVGDSVGTTQLGFDTTVPVTLDMMVHHTAAVCRAKTQALVVADIPFSIAHDSFAALLAACRRMLQEAGAQAIKIEGGAEMAPTVSKLTAAGIPVLGHIGLLPQQYHQLGGYRKFGRSDDEKEILLKDALALETAGCFAIIAEMMEGTLSGTIAAQLNIPLIGIGSGPHCDGQILVCNDMLGMNTGYIPSFAKQFAQVGEQMQAGFAAYAKEVRNGSFPS</sequence>
<evidence type="ECO:0000256" key="9">
    <source>
        <dbReference type="PIRSR" id="PIRSR000388-2"/>
    </source>
</evidence>
<comment type="subcellular location">
    <subcellularLocation>
        <location evidence="7">Cytoplasm</location>
    </subcellularLocation>
</comment>
<evidence type="ECO:0000256" key="6">
    <source>
        <dbReference type="ARBA" id="ARBA00056497"/>
    </source>
</evidence>
<dbReference type="PANTHER" id="PTHR20881">
    <property type="entry name" value="3-METHYL-2-OXOBUTANOATE HYDROXYMETHYLTRANSFERASE"/>
    <property type="match status" value="1"/>
</dbReference>
<dbReference type="STRING" id="583355.Caka_2244"/>
<feature type="binding site" evidence="7 9">
    <location>
        <begin position="43"/>
        <end position="44"/>
    </location>
    <ligand>
        <name>3-methyl-2-oxobutanoate</name>
        <dbReference type="ChEBI" id="CHEBI:11851"/>
    </ligand>
</feature>
<evidence type="ECO:0000256" key="1">
    <source>
        <dbReference type="ARBA" id="ARBA00005033"/>
    </source>
</evidence>
<keyword evidence="7" id="KW-0963">Cytoplasm</keyword>
<organism evidence="11 12">
    <name type="scientific">Coraliomargarita akajimensis (strain DSM 45221 / IAM 15411 / JCM 23193 / KCTC 12865 / 04OKA010-24)</name>
    <dbReference type="NCBI Taxonomy" id="583355"/>
    <lineage>
        <taxon>Bacteria</taxon>
        <taxon>Pseudomonadati</taxon>
        <taxon>Verrucomicrobiota</taxon>
        <taxon>Opitutia</taxon>
        <taxon>Puniceicoccales</taxon>
        <taxon>Coraliomargaritaceae</taxon>
        <taxon>Coraliomargarita</taxon>
    </lineage>
</organism>
<dbReference type="GO" id="GO:0005737">
    <property type="term" value="C:cytoplasm"/>
    <property type="evidence" value="ECO:0007669"/>
    <property type="project" value="UniProtKB-SubCell"/>
</dbReference>
<dbReference type="SUPFAM" id="SSF51621">
    <property type="entry name" value="Phosphoenolpyruvate/pyruvate domain"/>
    <property type="match status" value="1"/>
</dbReference>
<dbReference type="PANTHER" id="PTHR20881:SF0">
    <property type="entry name" value="3-METHYL-2-OXOBUTANOATE HYDROXYMETHYLTRANSFERASE"/>
    <property type="match status" value="1"/>
</dbReference>
<feature type="binding site" evidence="7 9">
    <location>
        <position position="82"/>
    </location>
    <ligand>
        <name>3-methyl-2-oxobutanoate</name>
        <dbReference type="ChEBI" id="CHEBI:11851"/>
    </ligand>
</feature>
<comment type="pathway">
    <text evidence="1 7">Cofactor biosynthesis; (R)-pantothenate biosynthesis; (R)-pantoate from 3-methyl-2-oxobutanoate: step 1/2.</text>
</comment>
<evidence type="ECO:0000256" key="4">
    <source>
        <dbReference type="ARBA" id="ARBA00022655"/>
    </source>
</evidence>
<feature type="binding site" evidence="7 9">
    <location>
        <position position="112"/>
    </location>
    <ligand>
        <name>3-methyl-2-oxobutanoate</name>
        <dbReference type="ChEBI" id="CHEBI:11851"/>
    </ligand>
</feature>
<feature type="binding site" evidence="7 10">
    <location>
        <position position="43"/>
    </location>
    <ligand>
        <name>Mg(2+)</name>
        <dbReference type="ChEBI" id="CHEBI:18420"/>
    </ligand>
</feature>
<dbReference type="EMBL" id="CP001998">
    <property type="protein sequence ID" value="ADE55261.1"/>
    <property type="molecule type" value="Genomic_DNA"/>
</dbReference>
<evidence type="ECO:0000256" key="7">
    <source>
        <dbReference type="HAMAP-Rule" id="MF_00156"/>
    </source>
</evidence>